<feature type="non-terminal residue" evidence="1">
    <location>
        <position position="1"/>
    </location>
</feature>
<dbReference type="GeneID" id="54548068"/>
<dbReference type="EMBL" id="ML986497">
    <property type="protein sequence ID" value="KAF2275347.1"/>
    <property type="molecule type" value="Genomic_DNA"/>
</dbReference>
<reference evidence="1" key="1">
    <citation type="journal article" date="2020" name="Stud. Mycol.">
        <title>101 Dothideomycetes genomes: a test case for predicting lifestyles and emergence of pathogens.</title>
        <authorList>
            <person name="Haridas S."/>
            <person name="Albert R."/>
            <person name="Binder M."/>
            <person name="Bloem J."/>
            <person name="Labutti K."/>
            <person name="Salamov A."/>
            <person name="Andreopoulos B."/>
            <person name="Baker S."/>
            <person name="Barry K."/>
            <person name="Bills G."/>
            <person name="Bluhm B."/>
            <person name="Cannon C."/>
            <person name="Castanera R."/>
            <person name="Culley D."/>
            <person name="Daum C."/>
            <person name="Ezra D."/>
            <person name="Gonzalez J."/>
            <person name="Henrissat B."/>
            <person name="Kuo A."/>
            <person name="Liang C."/>
            <person name="Lipzen A."/>
            <person name="Lutzoni F."/>
            <person name="Magnuson J."/>
            <person name="Mondo S."/>
            <person name="Nolan M."/>
            <person name="Ohm R."/>
            <person name="Pangilinan J."/>
            <person name="Park H.-J."/>
            <person name="Ramirez L."/>
            <person name="Alfaro M."/>
            <person name="Sun H."/>
            <person name="Tritt A."/>
            <person name="Yoshinaga Y."/>
            <person name="Zwiers L.-H."/>
            <person name="Turgeon B."/>
            <person name="Goodwin S."/>
            <person name="Spatafora J."/>
            <person name="Crous P."/>
            <person name="Grigoriev I."/>
        </authorList>
    </citation>
    <scope>NUCLEOTIDE SEQUENCE</scope>
    <source>
        <strain evidence="1">CBS 379.55</strain>
    </source>
</reference>
<evidence type="ECO:0000313" key="2">
    <source>
        <dbReference type="Proteomes" id="UP000800097"/>
    </source>
</evidence>
<dbReference type="Proteomes" id="UP000800097">
    <property type="component" value="Unassembled WGS sequence"/>
</dbReference>
<evidence type="ECO:0000313" key="1">
    <source>
        <dbReference type="EMBL" id="KAF2275347.1"/>
    </source>
</evidence>
<sequence>KPIVRSPFPKQVRDRSPIIGLTADCVLRTCFRIGEAINAGRSATRSGRNVMIELYARVLKSERNNAVQHFIFGDLFHPNKPYIEADYSAAIWQSVPLHELDSRVFLGEGNRMCRCILVFKSNGKECVPTILNIWAAKNEDVVWVEGI</sequence>
<protein>
    <submittedName>
        <fullName evidence="1">Uncharacterized protein</fullName>
    </submittedName>
</protein>
<accession>A0A6A6JG85</accession>
<feature type="non-terminal residue" evidence="1">
    <location>
        <position position="147"/>
    </location>
</feature>
<gene>
    <name evidence="1" type="ORF">EI97DRAFT_354942</name>
</gene>
<dbReference type="OrthoDB" id="5397183at2759"/>
<dbReference type="AlphaFoldDB" id="A0A6A6JG85"/>
<proteinExistence type="predicted"/>
<organism evidence="1 2">
    <name type="scientific">Westerdykella ornata</name>
    <dbReference type="NCBI Taxonomy" id="318751"/>
    <lineage>
        <taxon>Eukaryota</taxon>
        <taxon>Fungi</taxon>
        <taxon>Dikarya</taxon>
        <taxon>Ascomycota</taxon>
        <taxon>Pezizomycotina</taxon>
        <taxon>Dothideomycetes</taxon>
        <taxon>Pleosporomycetidae</taxon>
        <taxon>Pleosporales</taxon>
        <taxon>Sporormiaceae</taxon>
        <taxon>Westerdykella</taxon>
    </lineage>
</organism>
<keyword evidence="2" id="KW-1185">Reference proteome</keyword>
<dbReference type="RefSeq" id="XP_033652886.1">
    <property type="nucleotide sequence ID" value="XM_033794893.1"/>
</dbReference>
<name>A0A6A6JG85_WESOR</name>